<proteinExistence type="predicted"/>
<sequence length="236" mass="24334">MTKFPAPTSAVQAPGPVRAAPAPSSQALPLTGPDPRWAVSPVAVVAWLVVQCGFLALGLLQVPLAASMPPGSTMLPELMIAGQIGFAAMLAPLLSRSPATLVVVVAACWPGLLLAGGLAATPVSATVLSGLVVTAWIVALFVWIAAFESVAIRQTVTAVAILLAIGVPLLLYLVTEFGSPDLSSLPYASAFAPMPLAWNCVAGTANWAEALPMGLVVLLGMAIWLARGRQHRSCWR</sequence>
<dbReference type="RefSeq" id="WP_206292016.1">
    <property type="nucleotide sequence ID" value="NZ_CP063458.1"/>
</dbReference>
<feature type="transmembrane region" description="Helical" evidence="2">
    <location>
        <begin position="78"/>
        <end position="95"/>
    </location>
</feature>
<keyword evidence="2" id="KW-0472">Membrane</keyword>
<keyword evidence="2" id="KW-1133">Transmembrane helix</keyword>
<dbReference type="EMBL" id="CP063458">
    <property type="protein sequence ID" value="QOV89004.1"/>
    <property type="molecule type" value="Genomic_DNA"/>
</dbReference>
<feature type="transmembrane region" description="Helical" evidence="2">
    <location>
        <begin position="43"/>
        <end position="66"/>
    </location>
</feature>
<dbReference type="KEGG" id="hbs:IPV69_22695"/>
<feature type="transmembrane region" description="Helical" evidence="2">
    <location>
        <begin position="210"/>
        <end position="226"/>
    </location>
</feature>
<name>A0A7M2WUP1_9BACT</name>
<evidence type="ECO:0000313" key="3">
    <source>
        <dbReference type="EMBL" id="QOV89004.1"/>
    </source>
</evidence>
<keyword evidence="4" id="KW-1185">Reference proteome</keyword>
<organism evidence="3 4">
    <name type="scientific">Humisphaera borealis</name>
    <dbReference type="NCBI Taxonomy" id="2807512"/>
    <lineage>
        <taxon>Bacteria</taxon>
        <taxon>Pseudomonadati</taxon>
        <taxon>Planctomycetota</taxon>
        <taxon>Phycisphaerae</taxon>
        <taxon>Tepidisphaerales</taxon>
        <taxon>Tepidisphaeraceae</taxon>
        <taxon>Humisphaera</taxon>
    </lineage>
</organism>
<evidence type="ECO:0000256" key="2">
    <source>
        <dbReference type="SAM" id="Phobius"/>
    </source>
</evidence>
<evidence type="ECO:0000256" key="1">
    <source>
        <dbReference type="SAM" id="MobiDB-lite"/>
    </source>
</evidence>
<evidence type="ECO:0000313" key="4">
    <source>
        <dbReference type="Proteomes" id="UP000593765"/>
    </source>
</evidence>
<accession>A0A7M2WUP1</accession>
<dbReference type="AlphaFoldDB" id="A0A7M2WUP1"/>
<dbReference type="Proteomes" id="UP000593765">
    <property type="component" value="Chromosome"/>
</dbReference>
<feature type="region of interest" description="Disordered" evidence="1">
    <location>
        <begin position="1"/>
        <end position="26"/>
    </location>
</feature>
<feature type="transmembrane region" description="Helical" evidence="2">
    <location>
        <begin position="101"/>
        <end position="120"/>
    </location>
</feature>
<protein>
    <submittedName>
        <fullName evidence="3">Uncharacterized protein</fullName>
    </submittedName>
</protein>
<reference evidence="3 4" key="1">
    <citation type="submission" date="2020-10" db="EMBL/GenBank/DDBJ databases">
        <title>Wide distribution of Phycisphaera-like planctomycetes from WD2101 soil group in peatlands and genome analysis of the first cultivated representative.</title>
        <authorList>
            <person name="Dedysh S.N."/>
            <person name="Beletsky A.V."/>
            <person name="Ivanova A."/>
            <person name="Kulichevskaya I.S."/>
            <person name="Suzina N.E."/>
            <person name="Philippov D.A."/>
            <person name="Rakitin A.L."/>
            <person name="Mardanov A.V."/>
            <person name="Ravin N.V."/>
        </authorList>
    </citation>
    <scope>NUCLEOTIDE SEQUENCE [LARGE SCALE GENOMIC DNA]</scope>
    <source>
        <strain evidence="3 4">M1803</strain>
    </source>
</reference>
<keyword evidence="2" id="KW-0812">Transmembrane</keyword>
<feature type="transmembrane region" description="Helical" evidence="2">
    <location>
        <begin position="127"/>
        <end position="146"/>
    </location>
</feature>
<feature type="transmembrane region" description="Helical" evidence="2">
    <location>
        <begin position="152"/>
        <end position="173"/>
    </location>
</feature>
<gene>
    <name evidence="3" type="ORF">IPV69_22695</name>
</gene>